<feature type="transmembrane region" description="Helical" evidence="7">
    <location>
        <begin position="240"/>
        <end position="257"/>
    </location>
</feature>
<dbReference type="Pfam" id="PF07690">
    <property type="entry name" value="MFS_1"/>
    <property type="match status" value="1"/>
</dbReference>
<dbReference type="SUPFAM" id="SSF103473">
    <property type="entry name" value="MFS general substrate transporter"/>
    <property type="match status" value="1"/>
</dbReference>
<feature type="transmembrane region" description="Helical" evidence="7">
    <location>
        <begin position="277"/>
        <end position="294"/>
    </location>
</feature>
<comment type="subcellular location">
    <subcellularLocation>
        <location evidence="1">Cell membrane</location>
        <topology evidence="1">Multi-pass membrane protein</topology>
    </subcellularLocation>
</comment>
<accession>A0ABW1I238</accession>
<keyword evidence="3" id="KW-1003">Cell membrane</keyword>
<sequence length="427" mass="44025">MAGRGTDEASTVSMGRIAVAGFIGTTIEFFDFYAYGIAAALVLNAAFFPTLDPVAGTLAAFSTNAVAFVSRPLGSALFGHWGDRLGRKSMLIASLLTMGLATAAVGLLPGYATIGVAAPVLLVVLRFVQGIGLGGEWGGAALLAAEHAPPGKRGLYTMFPQLGPAIGFIAANGVFLLLAALVDDASFAAWGWRVPFLASALLVAVGLWVRLGVAESPVFARAEKTRVPLVELLRSQPRELLLGAGAMIVQYALFYTATTYCLSYGTRVLGIARTEMLLLTMIAVVFLGVATALSARASDRFGRKRVVLSGCAAGIVWGPAMFALLDTAEPVLVVLALGGALAIMGLSFGPMAAFLPELFATRTRYSGASIAYSLGGVLGGAVPPLVATSLEGGFGGIAIGLYLSLMAVISLLSVLALTETRDRDLAG</sequence>
<evidence type="ECO:0000313" key="10">
    <source>
        <dbReference type="Proteomes" id="UP001596119"/>
    </source>
</evidence>
<keyword evidence="10" id="KW-1185">Reference proteome</keyword>
<reference evidence="10" key="1">
    <citation type="journal article" date="2019" name="Int. J. Syst. Evol. Microbiol.">
        <title>The Global Catalogue of Microorganisms (GCM) 10K type strain sequencing project: providing services to taxonomists for standard genome sequencing and annotation.</title>
        <authorList>
            <consortium name="The Broad Institute Genomics Platform"/>
            <consortium name="The Broad Institute Genome Sequencing Center for Infectious Disease"/>
            <person name="Wu L."/>
            <person name="Ma J."/>
        </authorList>
    </citation>
    <scope>NUCLEOTIDE SEQUENCE [LARGE SCALE GENOMIC DNA]</scope>
    <source>
        <strain evidence="10">CGMCC 4.7397</strain>
    </source>
</reference>
<feature type="transmembrane region" description="Helical" evidence="7">
    <location>
        <begin position="393"/>
        <end position="417"/>
    </location>
</feature>
<evidence type="ECO:0000256" key="2">
    <source>
        <dbReference type="ARBA" id="ARBA00022448"/>
    </source>
</evidence>
<feature type="transmembrane region" description="Helical" evidence="7">
    <location>
        <begin position="306"/>
        <end position="325"/>
    </location>
</feature>
<dbReference type="Gene3D" id="1.20.1250.20">
    <property type="entry name" value="MFS general substrate transporter like domains"/>
    <property type="match status" value="2"/>
</dbReference>
<protein>
    <submittedName>
        <fullName evidence="9">MFS transporter</fullName>
    </submittedName>
</protein>
<keyword evidence="5 7" id="KW-1133">Transmembrane helix</keyword>
<dbReference type="RefSeq" id="WP_379564800.1">
    <property type="nucleotide sequence ID" value="NZ_JBHSQK010000010.1"/>
</dbReference>
<dbReference type="PROSITE" id="PS50850">
    <property type="entry name" value="MFS"/>
    <property type="match status" value="1"/>
</dbReference>
<proteinExistence type="predicted"/>
<evidence type="ECO:0000256" key="4">
    <source>
        <dbReference type="ARBA" id="ARBA00022692"/>
    </source>
</evidence>
<dbReference type="CDD" id="cd17369">
    <property type="entry name" value="MFS_ShiA_like"/>
    <property type="match status" value="1"/>
</dbReference>
<keyword evidence="4 7" id="KW-0812">Transmembrane</keyword>
<comment type="caution">
    <text evidence="9">The sequence shown here is derived from an EMBL/GenBank/DDBJ whole genome shotgun (WGS) entry which is preliminary data.</text>
</comment>
<dbReference type="InterPro" id="IPR011701">
    <property type="entry name" value="MFS"/>
</dbReference>
<feature type="transmembrane region" description="Helical" evidence="7">
    <location>
        <begin position="90"/>
        <end position="114"/>
    </location>
</feature>
<evidence type="ECO:0000256" key="1">
    <source>
        <dbReference type="ARBA" id="ARBA00004651"/>
    </source>
</evidence>
<evidence type="ECO:0000259" key="8">
    <source>
        <dbReference type="PROSITE" id="PS50850"/>
    </source>
</evidence>
<feature type="transmembrane region" description="Helical" evidence="7">
    <location>
        <begin position="57"/>
        <end position="78"/>
    </location>
</feature>
<dbReference type="InterPro" id="IPR036259">
    <property type="entry name" value="MFS_trans_sf"/>
</dbReference>
<dbReference type="PANTHER" id="PTHR43045:SF2">
    <property type="entry name" value="INNER MEMBRANE METABOLITE TRANSPORT PROTEIN YHJE"/>
    <property type="match status" value="1"/>
</dbReference>
<evidence type="ECO:0000256" key="3">
    <source>
        <dbReference type="ARBA" id="ARBA00022475"/>
    </source>
</evidence>
<feature type="transmembrane region" description="Helical" evidence="7">
    <location>
        <begin position="120"/>
        <end position="144"/>
    </location>
</feature>
<feature type="domain" description="Major facilitator superfamily (MFS) profile" evidence="8">
    <location>
        <begin position="17"/>
        <end position="422"/>
    </location>
</feature>
<gene>
    <name evidence="9" type="ORF">ACFQH9_05555</name>
</gene>
<feature type="transmembrane region" description="Helical" evidence="7">
    <location>
        <begin position="367"/>
        <end position="387"/>
    </location>
</feature>
<keyword evidence="6 7" id="KW-0472">Membrane</keyword>
<name>A0ABW1I238_9PSEU</name>
<feature type="transmembrane region" description="Helical" evidence="7">
    <location>
        <begin position="331"/>
        <end position="355"/>
    </location>
</feature>
<evidence type="ECO:0000256" key="5">
    <source>
        <dbReference type="ARBA" id="ARBA00022989"/>
    </source>
</evidence>
<evidence type="ECO:0000256" key="6">
    <source>
        <dbReference type="ARBA" id="ARBA00023136"/>
    </source>
</evidence>
<dbReference type="InterPro" id="IPR005829">
    <property type="entry name" value="Sugar_transporter_CS"/>
</dbReference>
<feature type="transmembrane region" description="Helical" evidence="7">
    <location>
        <begin position="194"/>
        <end position="219"/>
    </location>
</feature>
<dbReference type="PANTHER" id="PTHR43045">
    <property type="entry name" value="SHIKIMATE TRANSPORTER"/>
    <property type="match status" value="1"/>
</dbReference>
<dbReference type="Proteomes" id="UP001596119">
    <property type="component" value="Unassembled WGS sequence"/>
</dbReference>
<keyword evidence="2" id="KW-0813">Transport</keyword>
<organism evidence="9 10">
    <name type="scientific">Pseudonocardia lutea</name>
    <dbReference type="NCBI Taxonomy" id="2172015"/>
    <lineage>
        <taxon>Bacteria</taxon>
        <taxon>Bacillati</taxon>
        <taxon>Actinomycetota</taxon>
        <taxon>Actinomycetes</taxon>
        <taxon>Pseudonocardiales</taxon>
        <taxon>Pseudonocardiaceae</taxon>
        <taxon>Pseudonocardia</taxon>
    </lineage>
</organism>
<dbReference type="InterPro" id="IPR020846">
    <property type="entry name" value="MFS_dom"/>
</dbReference>
<feature type="transmembrane region" description="Helical" evidence="7">
    <location>
        <begin position="165"/>
        <end position="182"/>
    </location>
</feature>
<evidence type="ECO:0000256" key="7">
    <source>
        <dbReference type="SAM" id="Phobius"/>
    </source>
</evidence>
<dbReference type="PROSITE" id="PS00217">
    <property type="entry name" value="SUGAR_TRANSPORT_2"/>
    <property type="match status" value="1"/>
</dbReference>
<evidence type="ECO:0000313" key="9">
    <source>
        <dbReference type="EMBL" id="MFC5947736.1"/>
    </source>
</evidence>
<dbReference type="EMBL" id="JBHSQK010000010">
    <property type="protein sequence ID" value="MFC5947736.1"/>
    <property type="molecule type" value="Genomic_DNA"/>
</dbReference>
<dbReference type="PROSITE" id="PS00216">
    <property type="entry name" value="SUGAR_TRANSPORT_1"/>
    <property type="match status" value="1"/>
</dbReference>